<evidence type="ECO:0000313" key="3">
    <source>
        <dbReference type="Proteomes" id="UP001188597"/>
    </source>
</evidence>
<dbReference type="EMBL" id="JAVXUP010003150">
    <property type="protein sequence ID" value="KAK2999869.1"/>
    <property type="molecule type" value="Genomic_DNA"/>
</dbReference>
<reference evidence="2" key="1">
    <citation type="submission" date="2022-12" db="EMBL/GenBank/DDBJ databases">
        <title>Draft genome assemblies for two species of Escallonia (Escalloniales).</title>
        <authorList>
            <person name="Chanderbali A."/>
            <person name="Dervinis C."/>
            <person name="Anghel I."/>
            <person name="Soltis D."/>
            <person name="Soltis P."/>
            <person name="Zapata F."/>
        </authorList>
    </citation>
    <scope>NUCLEOTIDE SEQUENCE</scope>
    <source>
        <strain evidence="2">UCBG64.0493</strain>
        <tissue evidence="2">Leaf</tissue>
    </source>
</reference>
<dbReference type="Proteomes" id="UP001188597">
    <property type="component" value="Unassembled WGS sequence"/>
</dbReference>
<dbReference type="AlphaFoldDB" id="A0AA88V1E0"/>
<gene>
    <name evidence="2" type="ORF">RJ639_024595</name>
</gene>
<dbReference type="InterPro" id="IPR002156">
    <property type="entry name" value="RNaseH_domain"/>
</dbReference>
<name>A0AA88V1E0_9ASTE</name>
<protein>
    <recommendedName>
        <fullName evidence="1">RNase H type-1 domain-containing protein</fullName>
    </recommendedName>
</protein>
<keyword evidence="3" id="KW-1185">Reference proteome</keyword>
<dbReference type="Pfam" id="PF13456">
    <property type="entry name" value="RVT_3"/>
    <property type="match status" value="1"/>
</dbReference>
<comment type="caution">
    <text evidence="2">The sequence shown here is derived from an EMBL/GenBank/DDBJ whole genome shotgun (WGS) entry which is preliminary data.</text>
</comment>
<dbReference type="GO" id="GO:0003676">
    <property type="term" value="F:nucleic acid binding"/>
    <property type="evidence" value="ECO:0007669"/>
    <property type="project" value="InterPro"/>
</dbReference>
<evidence type="ECO:0000259" key="1">
    <source>
        <dbReference type="Pfam" id="PF13456"/>
    </source>
</evidence>
<proteinExistence type="predicted"/>
<sequence length="314" mass="35426">MVVADRRIEGKCVVKQLEKQFDHSWKGKQFNFPKGPPYETKILRMNKLEDPSAALEIDSAAPGRTTTPVGCERVAVASPFCRLKLVNYVGGIRTELESTEKKTEDRSGEGERQRERMRFSFFIAWVVGNKSGNLLTFDASVIDGACGTSSLIRDLRSILRLVMLENLDKTSIKLGEMHGLLNGLLGVERENIFPLQAFGDSSTAMSNFNNQKISPPLVCMGEKIQSRINKDGIIVKHKLRKFNTAADHLVHEALDLTKGHKVERADDMSSKLIKDCWMDKYVPSKVIDTTKMIMPMVMELSDNLKFRKWLDTCN</sequence>
<accession>A0AA88V1E0</accession>
<organism evidence="2 3">
    <name type="scientific">Escallonia herrerae</name>
    <dbReference type="NCBI Taxonomy" id="1293975"/>
    <lineage>
        <taxon>Eukaryota</taxon>
        <taxon>Viridiplantae</taxon>
        <taxon>Streptophyta</taxon>
        <taxon>Embryophyta</taxon>
        <taxon>Tracheophyta</taxon>
        <taxon>Spermatophyta</taxon>
        <taxon>Magnoliopsida</taxon>
        <taxon>eudicotyledons</taxon>
        <taxon>Gunneridae</taxon>
        <taxon>Pentapetalae</taxon>
        <taxon>asterids</taxon>
        <taxon>campanulids</taxon>
        <taxon>Escalloniales</taxon>
        <taxon>Escalloniaceae</taxon>
        <taxon>Escallonia</taxon>
    </lineage>
</organism>
<dbReference type="GO" id="GO:0004523">
    <property type="term" value="F:RNA-DNA hybrid ribonuclease activity"/>
    <property type="evidence" value="ECO:0007669"/>
    <property type="project" value="InterPro"/>
</dbReference>
<feature type="domain" description="RNase H type-1" evidence="1">
    <location>
        <begin position="144"/>
        <end position="253"/>
    </location>
</feature>
<evidence type="ECO:0000313" key="2">
    <source>
        <dbReference type="EMBL" id="KAK2999869.1"/>
    </source>
</evidence>